<dbReference type="AlphaFoldDB" id="A0A815CQZ4"/>
<dbReference type="EMBL" id="CAJNOL010003558">
    <property type="protein sequence ID" value="CAF1566996.1"/>
    <property type="molecule type" value="Genomic_DNA"/>
</dbReference>
<evidence type="ECO:0000256" key="1">
    <source>
        <dbReference type="ARBA" id="ARBA00004141"/>
    </source>
</evidence>
<feature type="transmembrane region" description="Helical" evidence="5">
    <location>
        <begin position="12"/>
        <end position="29"/>
    </location>
</feature>
<keyword evidence="3 5" id="KW-1133">Transmembrane helix</keyword>
<protein>
    <submittedName>
        <fullName evidence="6">Uncharacterized protein</fullName>
    </submittedName>
</protein>
<dbReference type="Proteomes" id="UP000663870">
    <property type="component" value="Unassembled WGS sequence"/>
</dbReference>
<dbReference type="PANTHER" id="PTHR16521">
    <property type="entry name" value="TYPE-1 ANGIOTENSIN II RECEPTOR-ASSOCIATED PROTEIN"/>
    <property type="match status" value="1"/>
</dbReference>
<keyword evidence="9" id="KW-1185">Reference proteome</keyword>
<comment type="subcellular location">
    <subcellularLocation>
        <location evidence="1">Membrane</location>
        <topology evidence="1">Multi-pass membrane protein</topology>
    </subcellularLocation>
</comment>
<accession>A0A815CQZ4</accession>
<keyword evidence="2 5" id="KW-0812">Transmembrane</keyword>
<dbReference type="GO" id="GO:0005886">
    <property type="term" value="C:plasma membrane"/>
    <property type="evidence" value="ECO:0007669"/>
    <property type="project" value="TreeGrafter"/>
</dbReference>
<feature type="transmembrane region" description="Helical" evidence="5">
    <location>
        <begin position="41"/>
        <end position="61"/>
    </location>
</feature>
<name>A0A815CQZ4_9BILA</name>
<dbReference type="EMBL" id="CAJNOH010002390">
    <property type="protein sequence ID" value="CAF1290626.1"/>
    <property type="molecule type" value="Genomic_DNA"/>
</dbReference>
<dbReference type="PANTHER" id="PTHR16521:SF3">
    <property type="entry name" value="TYPE-1 ANGIOTENSIN II RECEPTOR-ASSOCIATED PROTEIN"/>
    <property type="match status" value="1"/>
</dbReference>
<evidence type="ECO:0000313" key="8">
    <source>
        <dbReference type="Proteomes" id="UP000663854"/>
    </source>
</evidence>
<evidence type="ECO:0000256" key="3">
    <source>
        <dbReference type="ARBA" id="ARBA00022989"/>
    </source>
</evidence>
<dbReference type="GO" id="GO:0038166">
    <property type="term" value="P:angiotensin-activated signaling pathway"/>
    <property type="evidence" value="ECO:0007669"/>
    <property type="project" value="InterPro"/>
</dbReference>
<reference evidence="6" key="1">
    <citation type="submission" date="2021-02" db="EMBL/GenBank/DDBJ databases">
        <authorList>
            <person name="Nowell W R."/>
        </authorList>
    </citation>
    <scope>NUCLEOTIDE SEQUENCE</scope>
</reference>
<evidence type="ECO:0000313" key="6">
    <source>
        <dbReference type="EMBL" id="CAF1290626.1"/>
    </source>
</evidence>
<keyword evidence="4 5" id="KW-0472">Membrane</keyword>
<gene>
    <name evidence="7" type="ORF">JXQ802_LOCUS44843</name>
    <name evidence="6" type="ORF">PYM288_LOCUS29372</name>
</gene>
<evidence type="ECO:0000313" key="7">
    <source>
        <dbReference type="EMBL" id="CAF1566996.1"/>
    </source>
</evidence>
<feature type="transmembrane region" description="Helical" evidence="5">
    <location>
        <begin position="73"/>
        <end position="97"/>
    </location>
</feature>
<evidence type="ECO:0000256" key="4">
    <source>
        <dbReference type="ARBA" id="ARBA00023136"/>
    </source>
</evidence>
<organism evidence="6 8">
    <name type="scientific">Rotaria sordida</name>
    <dbReference type="NCBI Taxonomy" id="392033"/>
    <lineage>
        <taxon>Eukaryota</taxon>
        <taxon>Metazoa</taxon>
        <taxon>Spiralia</taxon>
        <taxon>Gnathifera</taxon>
        <taxon>Rotifera</taxon>
        <taxon>Eurotatoria</taxon>
        <taxon>Bdelloidea</taxon>
        <taxon>Philodinida</taxon>
        <taxon>Philodinidae</taxon>
        <taxon>Rotaria</taxon>
    </lineage>
</organism>
<sequence>MQALISDWLPMSYSLSQITVIVLDFGTIVHRDGAILVELLMVIKCFSIILDAIAIGTHFQIGRRAYLVVGHSSYFFFISAFFAIFLLILKPIMLLLLNKVRQDRLGDTASPTFGDWGSNTSPVPGYMPVDEQQTA</sequence>
<dbReference type="Proteomes" id="UP000663854">
    <property type="component" value="Unassembled WGS sequence"/>
</dbReference>
<evidence type="ECO:0000313" key="9">
    <source>
        <dbReference type="Proteomes" id="UP000663870"/>
    </source>
</evidence>
<dbReference type="Pfam" id="PF06396">
    <property type="entry name" value="AGTRAP"/>
    <property type="match status" value="1"/>
</dbReference>
<evidence type="ECO:0000256" key="5">
    <source>
        <dbReference type="SAM" id="Phobius"/>
    </source>
</evidence>
<proteinExistence type="predicted"/>
<evidence type="ECO:0000256" key="2">
    <source>
        <dbReference type="ARBA" id="ARBA00022692"/>
    </source>
</evidence>
<dbReference type="InterPro" id="IPR009436">
    <property type="entry name" value="AGTRAP"/>
</dbReference>
<comment type="caution">
    <text evidence="6">The sequence shown here is derived from an EMBL/GenBank/DDBJ whole genome shotgun (WGS) entry which is preliminary data.</text>
</comment>